<evidence type="ECO:0000313" key="2">
    <source>
        <dbReference type="EMBL" id="KAB7506276.1"/>
    </source>
</evidence>
<dbReference type="EMBL" id="SEYY01000906">
    <property type="protein sequence ID" value="KAB7506276.1"/>
    <property type="molecule type" value="Genomic_DNA"/>
</dbReference>
<evidence type="ECO:0000313" key="1">
    <source>
        <dbReference type="EMBL" id="KAB7495367.1"/>
    </source>
</evidence>
<sequence length="77" mass="8903">MQECIKDGFSTTNGTFNGMEYNFSTYRNCVHALVWFKRNYLHALVLLNGLASTFLDLVLRSTIDYYCNGTQENMIYA</sequence>
<gene>
    <name evidence="2" type="ORF">Anas_05934</name>
    <name evidence="1" type="ORF">Anas_10645</name>
</gene>
<name>A0A5N5TI40_9CRUS</name>
<evidence type="ECO:0000313" key="3">
    <source>
        <dbReference type="Proteomes" id="UP000326759"/>
    </source>
</evidence>
<protein>
    <submittedName>
        <fullName evidence="2">Uncharacterized protein</fullName>
    </submittedName>
</protein>
<dbReference type="AlphaFoldDB" id="A0A5N5TI40"/>
<keyword evidence="3" id="KW-1185">Reference proteome</keyword>
<proteinExistence type="predicted"/>
<reference evidence="2 3" key="1">
    <citation type="journal article" date="2019" name="PLoS Biol.">
        <title>Sex chromosomes control vertical transmission of feminizing Wolbachia symbionts in an isopod.</title>
        <authorList>
            <person name="Becking T."/>
            <person name="Chebbi M.A."/>
            <person name="Giraud I."/>
            <person name="Moumen B."/>
            <person name="Laverre T."/>
            <person name="Caubet Y."/>
            <person name="Peccoud J."/>
            <person name="Gilbert C."/>
            <person name="Cordaux R."/>
        </authorList>
    </citation>
    <scope>NUCLEOTIDE SEQUENCE [LARGE SCALE GENOMIC DNA]</scope>
    <source>
        <strain evidence="2">ANa2</strain>
        <tissue evidence="2">Whole body excluding digestive tract and cuticle</tissue>
    </source>
</reference>
<comment type="caution">
    <text evidence="2">The sequence shown here is derived from an EMBL/GenBank/DDBJ whole genome shotgun (WGS) entry which is preliminary data.</text>
</comment>
<dbReference type="EMBL" id="SEYY01022678">
    <property type="protein sequence ID" value="KAB7495367.1"/>
    <property type="molecule type" value="Genomic_DNA"/>
</dbReference>
<dbReference type="Proteomes" id="UP000326759">
    <property type="component" value="Unassembled WGS sequence"/>
</dbReference>
<organism evidence="2 3">
    <name type="scientific">Armadillidium nasatum</name>
    <dbReference type="NCBI Taxonomy" id="96803"/>
    <lineage>
        <taxon>Eukaryota</taxon>
        <taxon>Metazoa</taxon>
        <taxon>Ecdysozoa</taxon>
        <taxon>Arthropoda</taxon>
        <taxon>Crustacea</taxon>
        <taxon>Multicrustacea</taxon>
        <taxon>Malacostraca</taxon>
        <taxon>Eumalacostraca</taxon>
        <taxon>Peracarida</taxon>
        <taxon>Isopoda</taxon>
        <taxon>Oniscidea</taxon>
        <taxon>Crinocheta</taxon>
        <taxon>Armadillidiidae</taxon>
        <taxon>Armadillidium</taxon>
    </lineage>
</organism>
<accession>A0A5N5TI40</accession>